<accession>A0A286BW22</accession>
<keyword evidence="2" id="KW-1185">Reference proteome</keyword>
<protein>
    <submittedName>
        <fullName evidence="1">SIR2-like domain-containing protein</fullName>
    </submittedName>
</protein>
<evidence type="ECO:0000313" key="2">
    <source>
        <dbReference type="Proteomes" id="UP000219271"/>
    </source>
</evidence>
<dbReference type="Proteomes" id="UP000219271">
    <property type="component" value="Unassembled WGS sequence"/>
</dbReference>
<dbReference type="RefSeq" id="WP_176519153.1">
    <property type="nucleotide sequence ID" value="NZ_OCMY01000001.1"/>
</dbReference>
<organism evidence="1 2">
    <name type="scientific">Candidatus Pantoea floridensis</name>
    <dbReference type="NCBI Taxonomy" id="1938870"/>
    <lineage>
        <taxon>Bacteria</taxon>
        <taxon>Pseudomonadati</taxon>
        <taxon>Pseudomonadota</taxon>
        <taxon>Gammaproteobacteria</taxon>
        <taxon>Enterobacterales</taxon>
        <taxon>Erwiniaceae</taxon>
        <taxon>Pantoea</taxon>
    </lineage>
</organism>
<dbReference type="AlphaFoldDB" id="A0A286BW22"/>
<sequence length="300" mass="34588">MTKKRIYHNQNALKVRLRDEEKPITFVLGSAISRKKEGVGICDVQETSALIKDVISKRNRTFEYEEFLLENSLNDEYKSLFEFISSIQGQNGINDIIKKIVTDNIDLSTNKHRIPTAIDEFTSSIANGEYRVANIVTTNFDTLIEESFEEKNIKTNCFSMVSDSHLSEGHNDELNIFHIHGVWSKNDTMHSHSQLNVKREKLEGSLHELFLNTSVVIMAYGGWEDSFTRTLSNIVNFPNADYKIAWCFYPTSIETIEDSFEKWFDRLSPAIAQGRIQFFKGIDCSVFFKDENLVEVQKKK</sequence>
<reference evidence="2" key="1">
    <citation type="submission" date="2017-09" db="EMBL/GenBank/DDBJ databases">
        <authorList>
            <person name="Varghese N."/>
            <person name="Submissions S."/>
        </authorList>
    </citation>
    <scope>NUCLEOTIDE SEQUENCE [LARGE SCALE GENOMIC DNA]</scope>
    <source>
        <strain evidence="2">JKS000234</strain>
    </source>
</reference>
<evidence type="ECO:0000313" key="1">
    <source>
        <dbReference type="EMBL" id="SOD38347.1"/>
    </source>
</evidence>
<dbReference type="EMBL" id="OCMY01000001">
    <property type="protein sequence ID" value="SOD38347.1"/>
    <property type="molecule type" value="Genomic_DNA"/>
</dbReference>
<proteinExistence type="predicted"/>
<name>A0A286BW22_9GAMM</name>
<dbReference type="Pfam" id="PF13289">
    <property type="entry name" value="SIR2_2"/>
    <property type="match status" value="1"/>
</dbReference>
<gene>
    <name evidence="1" type="ORF">SAMN06273570_2746</name>
</gene>